<protein>
    <submittedName>
        <fullName evidence="1">Uncharacterized protein</fullName>
    </submittedName>
</protein>
<proteinExistence type="predicted"/>
<name>A0ACC2XAU5_9TREE</name>
<dbReference type="EMBL" id="JASBWV010000018">
    <property type="protein sequence ID" value="KAJ9121133.1"/>
    <property type="molecule type" value="Genomic_DNA"/>
</dbReference>
<evidence type="ECO:0000313" key="1">
    <source>
        <dbReference type="EMBL" id="KAJ9121133.1"/>
    </source>
</evidence>
<gene>
    <name evidence="1" type="ORF">QFC24_004806</name>
</gene>
<reference evidence="1" key="1">
    <citation type="submission" date="2023-04" db="EMBL/GenBank/DDBJ databases">
        <title>Draft Genome sequencing of Naganishia species isolated from polar environments using Oxford Nanopore Technology.</title>
        <authorList>
            <person name="Leo P."/>
            <person name="Venkateswaran K."/>
        </authorList>
    </citation>
    <scope>NUCLEOTIDE SEQUENCE</scope>
    <source>
        <strain evidence="1">DBVPG 5303</strain>
    </source>
</reference>
<evidence type="ECO:0000313" key="2">
    <source>
        <dbReference type="Proteomes" id="UP001234202"/>
    </source>
</evidence>
<comment type="caution">
    <text evidence="1">The sequence shown here is derived from an EMBL/GenBank/DDBJ whole genome shotgun (WGS) entry which is preliminary data.</text>
</comment>
<sequence length="358" mass="40468">MAEVATSPQAETRPDSRDTSAKPDENDGRPESWGGEGEAKPTMQIQRDRRESDNSQRPEVEAPPAKRQRTFGAEEKKRGQRLFGNLMGTLAKFGKEEKTRNSTEKVRALLTSFYLNLTCSSSFIHSQAKKRDELANRVAMKIRSESSRVHEITGLTREIKGYRIEIERKQQEMNIREMQLKTKTRQLPKMSRFLLTSSPDWLTSAIATATVLPISYGPARDRATAEKAKPLVYLPHKLLPEQEDIIDDQIDKVNKLLDDEEDDFDDYQALTKKAITELEEKKAAAEEKLSKYRREDEDRAAEKLGSAIPDLPAPSAVKAEVDSGDIDMQDVARASGRPPIPEREERSASRVAGEEVEW</sequence>
<accession>A0ACC2XAU5</accession>
<dbReference type="Proteomes" id="UP001234202">
    <property type="component" value="Unassembled WGS sequence"/>
</dbReference>
<keyword evidence="2" id="KW-1185">Reference proteome</keyword>
<organism evidence="1 2">
    <name type="scientific">Naganishia onofrii</name>
    <dbReference type="NCBI Taxonomy" id="1851511"/>
    <lineage>
        <taxon>Eukaryota</taxon>
        <taxon>Fungi</taxon>
        <taxon>Dikarya</taxon>
        <taxon>Basidiomycota</taxon>
        <taxon>Agaricomycotina</taxon>
        <taxon>Tremellomycetes</taxon>
        <taxon>Filobasidiales</taxon>
        <taxon>Filobasidiaceae</taxon>
        <taxon>Naganishia</taxon>
    </lineage>
</organism>